<sequence>MHIPLLFGNNKQRKGDSMMIKQCVICLSLLVFGTTAAHAEETPLVTARHMSKWEEIAVKEAKKRYPLAQVLFKQKVWDRKRKDEAVKQYHLTLREGSKEFGVFVTISFDPYSQKVNKIAILEEYQ</sequence>
<dbReference type="Pfam" id="PF13028">
    <property type="entry name" value="DUF3889"/>
    <property type="match status" value="1"/>
</dbReference>
<keyword evidence="1" id="KW-0732">Signal</keyword>
<name>A0A0A1MFD5_BACIU</name>
<dbReference type="Gene3D" id="3.10.450.390">
    <property type="entry name" value="Protein of unknown function DUF3889"/>
    <property type="match status" value="1"/>
</dbReference>
<dbReference type="InterPro" id="IPR024987">
    <property type="entry name" value="DUF3889"/>
</dbReference>
<dbReference type="AlphaFoldDB" id="A0A0A1MFD5"/>
<dbReference type="STRING" id="483913.AN935_12190"/>
<comment type="caution">
    <text evidence="2">The sequence shown here is derived from an EMBL/GenBank/DDBJ whole genome shotgun (WGS) entry which is preliminary data.</text>
</comment>
<protein>
    <submittedName>
        <fullName evidence="2">Uncharacterized protein</fullName>
    </submittedName>
</protein>
<dbReference type="EMBL" id="JXBC01000003">
    <property type="protein sequence ID" value="KIU11640.1"/>
    <property type="molecule type" value="Genomic_DNA"/>
</dbReference>
<gene>
    <name evidence="2" type="ORF">SC09_Contig24orf00700</name>
</gene>
<organism evidence="2 3">
    <name type="scientific">Bacillus subtilis</name>
    <dbReference type="NCBI Taxonomy" id="1423"/>
    <lineage>
        <taxon>Bacteria</taxon>
        <taxon>Bacillati</taxon>
        <taxon>Bacillota</taxon>
        <taxon>Bacilli</taxon>
        <taxon>Bacillales</taxon>
        <taxon>Bacillaceae</taxon>
        <taxon>Bacillus</taxon>
    </lineage>
</organism>
<dbReference type="PATRIC" id="fig|1423.134.peg.481"/>
<evidence type="ECO:0000313" key="2">
    <source>
        <dbReference type="EMBL" id="KIU11640.1"/>
    </source>
</evidence>
<reference evidence="2 3" key="1">
    <citation type="submission" date="2014-12" db="EMBL/GenBank/DDBJ databases">
        <title>Comparative genome analysis of Bacillus coagulans HM-08, Clostridium butyricum HM-68, Bacillus subtilis HM-66 and Bacillus licheniformis BL-09.</title>
        <authorList>
            <person name="Zhang H."/>
        </authorList>
    </citation>
    <scope>NUCLEOTIDE SEQUENCE [LARGE SCALE GENOMIC DNA]</scope>
    <source>
        <strain evidence="2 3">HM-66</strain>
    </source>
</reference>
<feature type="chain" id="PRO_5010610632" evidence="1">
    <location>
        <begin position="40"/>
        <end position="125"/>
    </location>
</feature>
<evidence type="ECO:0000256" key="1">
    <source>
        <dbReference type="SAM" id="SignalP"/>
    </source>
</evidence>
<feature type="signal peptide" evidence="1">
    <location>
        <begin position="1"/>
        <end position="39"/>
    </location>
</feature>
<dbReference type="Proteomes" id="UP000032247">
    <property type="component" value="Unassembled WGS sequence"/>
</dbReference>
<accession>A0A0A1MFD5</accession>
<proteinExistence type="predicted"/>
<evidence type="ECO:0000313" key="3">
    <source>
        <dbReference type="Proteomes" id="UP000032247"/>
    </source>
</evidence>